<organism evidence="10 11">
    <name type="scientific">Ameiurus melas</name>
    <name type="common">Black bullhead</name>
    <name type="synonym">Silurus melas</name>
    <dbReference type="NCBI Taxonomy" id="219545"/>
    <lineage>
        <taxon>Eukaryota</taxon>
        <taxon>Metazoa</taxon>
        <taxon>Chordata</taxon>
        <taxon>Craniata</taxon>
        <taxon>Vertebrata</taxon>
        <taxon>Euteleostomi</taxon>
        <taxon>Actinopterygii</taxon>
        <taxon>Neopterygii</taxon>
        <taxon>Teleostei</taxon>
        <taxon>Ostariophysi</taxon>
        <taxon>Siluriformes</taxon>
        <taxon>Ictaluridae</taxon>
        <taxon>Ameiurus</taxon>
    </lineage>
</organism>
<dbReference type="GO" id="GO:0030286">
    <property type="term" value="C:dynein complex"/>
    <property type="evidence" value="ECO:0007669"/>
    <property type="project" value="UniProtKB-KW"/>
</dbReference>
<sequence length="261" mass="30030">MNMSPPTESLLKYDNPVLVSKNIEKNSPKKIPHFQPKALSLKASPQQPVISVPVPPPPKPKTPSSDAIKTEDILNSILPPREWMENNQLWVQQVSSSPCSRSEITHLREILELKLQKAAARDTGICSVRRELYTQCFDELIRQITINCAERGVLLLRVRDEIRMTIAAYQTLYERSVAFVMKIALQAEQQKKDTEKKIADLDNEKRELERQLNELKAKCEAIEKQENDRRQVEVKKHTDKIQFLNRTNQQLKAQFNAIIAP</sequence>
<evidence type="ECO:0000256" key="5">
    <source>
        <dbReference type="ARBA" id="ARBA00039799"/>
    </source>
</evidence>
<evidence type="ECO:0000256" key="1">
    <source>
        <dbReference type="ARBA" id="ARBA00023017"/>
    </source>
</evidence>
<dbReference type="AlphaFoldDB" id="A0A7J6AC12"/>
<evidence type="ECO:0000313" key="10">
    <source>
        <dbReference type="EMBL" id="KAF4080474.1"/>
    </source>
</evidence>
<reference evidence="10 11" key="1">
    <citation type="submission" date="2020-02" db="EMBL/GenBank/DDBJ databases">
        <title>A chromosome-scale genome assembly of the black bullhead catfish (Ameiurus melas).</title>
        <authorList>
            <person name="Wen M."/>
            <person name="Zham M."/>
            <person name="Cabau C."/>
            <person name="Klopp C."/>
            <person name="Donnadieu C."/>
            <person name="Roques C."/>
            <person name="Bouchez O."/>
            <person name="Lampietro C."/>
            <person name="Jouanno E."/>
            <person name="Herpin A."/>
            <person name="Louis A."/>
            <person name="Berthelot C."/>
            <person name="Parey E."/>
            <person name="Roest-Crollius H."/>
            <person name="Braasch I."/>
            <person name="Postlethwait J."/>
            <person name="Robinson-Rechavi M."/>
            <person name="Echchiki A."/>
            <person name="Begum T."/>
            <person name="Montfort J."/>
            <person name="Schartl M."/>
            <person name="Bobe J."/>
            <person name="Guiguen Y."/>
        </authorList>
    </citation>
    <scope>NUCLEOTIDE SEQUENCE [LARGE SCALE GENOMIC DNA]</scope>
    <source>
        <strain evidence="10">M_S1</strain>
        <tissue evidence="10">Blood</tissue>
    </source>
</reference>
<dbReference type="GO" id="GO:0045504">
    <property type="term" value="F:dynein heavy chain binding"/>
    <property type="evidence" value="ECO:0007669"/>
    <property type="project" value="TreeGrafter"/>
</dbReference>
<evidence type="ECO:0000256" key="6">
    <source>
        <dbReference type="ARBA" id="ARBA00042417"/>
    </source>
</evidence>
<evidence type="ECO:0000256" key="8">
    <source>
        <dbReference type="SAM" id="Coils"/>
    </source>
</evidence>
<evidence type="ECO:0000256" key="4">
    <source>
        <dbReference type="ARBA" id="ARBA00038114"/>
    </source>
</evidence>
<dbReference type="GO" id="GO:0097546">
    <property type="term" value="C:ciliary base"/>
    <property type="evidence" value="ECO:0007669"/>
    <property type="project" value="TreeGrafter"/>
</dbReference>
<dbReference type="PANTHER" id="PTHR13183">
    <property type="entry name" value="AXONEMAL INNER ARM DYNEIN LIGHT CHAIN 28"/>
    <property type="match status" value="1"/>
</dbReference>
<evidence type="ECO:0000256" key="3">
    <source>
        <dbReference type="ARBA" id="ARBA00023175"/>
    </source>
</evidence>
<feature type="region of interest" description="Disordered" evidence="9">
    <location>
        <begin position="42"/>
        <end position="67"/>
    </location>
</feature>
<feature type="coiled-coil region" evidence="8">
    <location>
        <begin position="184"/>
        <end position="254"/>
    </location>
</feature>
<dbReference type="PANTHER" id="PTHR13183:SF0">
    <property type="entry name" value="AXONEMAL DYNEIN LIGHT INTERMEDIATE POLYPEPTIDE 1"/>
    <property type="match status" value="1"/>
</dbReference>
<gene>
    <name evidence="10" type="ORF">AMELA_G00171650</name>
</gene>
<name>A0A7J6AC12_AMEME</name>
<dbReference type="InterPro" id="IPR019347">
    <property type="entry name" value="Axonemal_dynein_light_chain"/>
</dbReference>
<keyword evidence="11" id="KW-1185">Reference proteome</keyword>
<proteinExistence type="inferred from homology"/>
<evidence type="ECO:0000256" key="9">
    <source>
        <dbReference type="SAM" id="MobiDB-lite"/>
    </source>
</evidence>
<evidence type="ECO:0000256" key="2">
    <source>
        <dbReference type="ARBA" id="ARBA00023054"/>
    </source>
</evidence>
<keyword evidence="1" id="KW-0243">Dynein</keyword>
<keyword evidence="2 8" id="KW-0175">Coiled coil</keyword>
<protein>
    <recommendedName>
        <fullName evidence="5">Axonemal dynein light intermediate polypeptide 1</fullName>
    </recommendedName>
    <alternativeName>
        <fullName evidence="6">Inner dynein arm light chain, axonemal</fullName>
    </alternativeName>
</protein>
<evidence type="ECO:0000313" key="11">
    <source>
        <dbReference type="Proteomes" id="UP000593565"/>
    </source>
</evidence>
<dbReference type="GO" id="GO:0005930">
    <property type="term" value="C:axoneme"/>
    <property type="evidence" value="ECO:0007669"/>
    <property type="project" value="TreeGrafter"/>
</dbReference>
<comment type="function">
    <text evidence="7">Involved in sperm flagellum assembly.</text>
</comment>
<comment type="caution">
    <text evidence="10">The sequence shown here is derived from an EMBL/GenBank/DDBJ whole genome shotgun (WGS) entry which is preliminary data.</text>
</comment>
<evidence type="ECO:0000256" key="7">
    <source>
        <dbReference type="ARBA" id="ARBA00043925"/>
    </source>
</evidence>
<dbReference type="EMBL" id="JAAGNN010000014">
    <property type="protein sequence ID" value="KAF4080474.1"/>
    <property type="molecule type" value="Genomic_DNA"/>
</dbReference>
<dbReference type="Proteomes" id="UP000593565">
    <property type="component" value="Unassembled WGS sequence"/>
</dbReference>
<keyword evidence="3" id="KW-0505">Motor protein</keyword>
<dbReference type="Pfam" id="PF10211">
    <property type="entry name" value="Ax_dynein_light"/>
    <property type="match status" value="1"/>
</dbReference>
<accession>A0A7J6AC12</accession>
<comment type="similarity">
    <text evidence="4">Belongs to the inner dynein arm light chain family.</text>
</comment>